<organism evidence="9 10">
    <name type="scientific">Tessaracoccus lapidicaptus</name>
    <dbReference type="NCBI Taxonomy" id="1427523"/>
    <lineage>
        <taxon>Bacteria</taxon>
        <taxon>Bacillati</taxon>
        <taxon>Actinomycetota</taxon>
        <taxon>Actinomycetes</taxon>
        <taxon>Propionibacteriales</taxon>
        <taxon>Propionibacteriaceae</taxon>
        <taxon>Tessaracoccus</taxon>
    </lineage>
</organism>
<dbReference type="SUPFAM" id="SSF161098">
    <property type="entry name" value="MetI-like"/>
    <property type="match status" value="1"/>
</dbReference>
<dbReference type="CDD" id="cd06261">
    <property type="entry name" value="TM_PBP2"/>
    <property type="match status" value="1"/>
</dbReference>
<evidence type="ECO:0000256" key="4">
    <source>
        <dbReference type="ARBA" id="ARBA00022692"/>
    </source>
</evidence>
<dbReference type="Gene3D" id="1.10.3720.10">
    <property type="entry name" value="MetI-like"/>
    <property type="match status" value="1"/>
</dbReference>
<evidence type="ECO:0000313" key="10">
    <source>
        <dbReference type="Proteomes" id="UP000093501"/>
    </source>
</evidence>
<feature type="domain" description="ABC transmembrane type-1" evidence="8">
    <location>
        <begin position="61"/>
        <end position="276"/>
    </location>
</feature>
<evidence type="ECO:0000256" key="6">
    <source>
        <dbReference type="ARBA" id="ARBA00023136"/>
    </source>
</evidence>
<comment type="similarity">
    <text evidence="7">Belongs to the binding-protein-dependent transport system permease family.</text>
</comment>
<dbReference type="PANTHER" id="PTHR30193">
    <property type="entry name" value="ABC TRANSPORTER PERMEASE PROTEIN"/>
    <property type="match status" value="1"/>
</dbReference>
<dbReference type="EMBL" id="MBQD01000010">
    <property type="protein sequence ID" value="OCL36679.1"/>
    <property type="molecule type" value="Genomic_DNA"/>
</dbReference>
<comment type="caution">
    <text evidence="9">The sequence shown here is derived from an EMBL/GenBank/DDBJ whole genome shotgun (WGS) entry which is preliminary data.</text>
</comment>
<evidence type="ECO:0000259" key="8">
    <source>
        <dbReference type="PROSITE" id="PS50928"/>
    </source>
</evidence>
<feature type="transmembrane region" description="Helical" evidence="7">
    <location>
        <begin position="255"/>
        <end position="275"/>
    </location>
</feature>
<keyword evidence="2 7" id="KW-0813">Transport</keyword>
<dbReference type="GO" id="GO:0005886">
    <property type="term" value="C:plasma membrane"/>
    <property type="evidence" value="ECO:0007669"/>
    <property type="project" value="UniProtKB-SubCell"/>
</dbReference>
<keyword evidence="4 7" id="KW-0812">Transmembrane</keyword>
<dbReference type="GO" id="GO:0055085">
    <property type="term" value="P:transmembrane transport"/>
    <property type="evidence" value="ECO:0007669"/>
    <property type="project" value="InterPro"/>
</dbReference>
<dbReference type="InterPro" id="IPR035906">
    <property type="entry name" value="MetI-like_sf"/>
</dbReference>
<dbReference type="InterPro" id="IPR000515">
    <property type="entry name" value="MetI-like"/>
</dbReference>
<evidence type="ECO:0000256" key="3">
    <source>
        <dbReference type="ARBA" id="ARBA00022475"/>
    </source>
</evidence>
<keyword evidence="10" id="KW-1185">Reference proteome</keyword>
<sequence length="284" mass="32150">MTGWIFLVPAAALILWMNFYPMFQALILSLKTGRGTRLNFADPLWFNYERLFSDEIFKLTVGNTFIYLAIQVPIMLVTALVLANLLNDKNLRFKGLWRTAIFLPAAVSLVSYSLVFRTMFANDGFVNDVLLWLNLVDSPINWLGQTDTARFVIILGLLWRWTGYNMVFYLAALQNIDYSSLEAAKIDGAGSFATFWYVTIPQLKPMILLTAIMSTNGTIQLFDESWNLTQGGPAYTSMTMSHYLFEVSFQRNPNFGYGAALSYVILIMVAVLAAVQMKIGDKRD</sequence>
<feature type="transmembrane region" description="Helical" evidence="7">
    <location>
        <begin position="6"/>
        <end position="28"/>
    </location>
</feature>
<evidence type="ECO:0000256" key="5">
    <source>
        <dbReference type="ARBA" id="ARBA00022989"/>
    </source>
</evidence>
<keyword evidence="5 7" id="KW-1133">Transmembrane helix</keyword>
<feature type="transmembrane region" description="Helical" evidence="7">
    <location>
        <begin position="95"/>
        <end position="115"/>
    </location>
</feature>
<proteinExistence type="inferred from homology"/>
<feature type="transmembrane region" description="Helical" evidence="7">
    <location>
        <begin position="151"/>
        <end position="172"/>
    </location>
</feature>
<dbReference type="InterPro" id="IPR051393">
    <property type="entry name" value="ABC_transporter_permease"/>
</dbReference>
<evidence type="ECO:0000256" key="7">
    <source>
        <dbReference type="RuleBase" id="RU363032"/>
    </source>
</evidence>
<evidence type="ECO:0000313" key="9">
    <source>
        <dbReference type="EMBL" id="OCL36679.1"/>
    </source>
</evidence>
<protein>
    <submittedName>
        <fullName evidence="9">Lactose ABC transporter permease</fullName>
    </submittedName>
</protein>
<evidence type="ECO:0000256" key="2">
    <source>
        <dbReference type="ARBA" id="ARBA00022448"/>
    </source>
</evidence>
<evidence type="ECO:0000256" key="1">
    <source>
        <dbReference type="ARBA" id="ARBA00004651"/>
    </source>
</evidence>
<dbReference type="Pfam" id="PF00528">
    <property type="entry name" value="BPD_transp_1"/>
    <property type="match status" value="1"/>
</dbReference>
<reference evidence="10" key="1">
    <citation type="submission" date="2016-07" db="EMBL/GenBank/DDBJ databases">
        <authorList>
            <person name="Florea S."/>
            <person name="Webb J.S."/>
            <person name="Jaromczyk J."/>
            <person name="Schardl C.L."/>
        </authorList>
    </citation>
    <scope>NUCLEOTIDE SEQUENCE [LARGE SCALE GENOMIC DNA]</scope>
    <source>
        <strain evidence="10">IPBSL-7</strain>
    </source>
</reference>
<accession>A0A1C0AQQ0</accession>
<keyword evidence="6 7" id="KW-0472">Membrane</keyword>
<name>A0A1C0AQQ0_9ACTN</name>
<dbReference type="AlphaFoldDB" id="A0A1C0AQQ0"/>
<dbReference type="Proteomes" id="UP000093501">
    <property type="component" value="Unassembled WGS sequence"/>
</dbReference>
<comment type="subcellular location">
    <subcellularLocation>
        <location evidence="1 7">Cell membrane</location>
        <topology evidence="1 7">Multi-pass membrane protein</topology>
    </subcellularLocation>
</comment>
<gene>
    <name evidence="9" type="ORF">BCR15_14040</name>
</gene>
<dbReference type="PROSITE" id="PS50928">
    <property type="entry name" value="ABC_TM1"/>
    <property type="match status" value="1"/>
</dbReference>
<keyword evidence="3" id="KW-1003">Cell membrane</keyword>
<dbReference type="PANTHER" id="PTHR30193:SF37">
    <property type="entry name" value="INNER MEMBRANE ABC TRANSPORTER PERMEASE PROTEIN YCJO"/>
    <property type="match status" value="1"/>
</dbReference>
<feature type="transmembrane region" description="Helical" evidence="7">
    <location>
        <begin position="65"/>
        <end position="83"/>
    </location>
</feature>